<dbReference type="EMBL" id="JAJAQC010000010">
    <property type="protein sequence ID" value="MDA0564417.1"/>
    <property type="molecule type" value="Genomic_DNA"/>
</dbReference>
<dbReference type="Proteomes" id="UP001140076">
    <property type="component" value="Unassembled WGS sequence"/>
</dbReference>
<dbReference type="RefSeq" id="WP_270071695.1">
    <property type="nucleotide sequence ID" value="NZ_JAJAQC010000010.1"/>
</dbReference>
<evidence type="ECO:0000313" key="3">
    <source>
        <dbReference type="Proteomes" id="UP001140076"/>
    </source>
</evidence>
<dbReference type="Pfam" id="PF13472">
    <property type="entry name" value="Lipase_GDSL_2"/>
    <property type="match status" value="1"/>
</dbReference>
<dbReference type="InterPro" id="IPR036514">
    <property type="entry name" value="SGNH_hydro_sf"/>
</dbReference>
<organism evidence="2 3">
    <name type="scientific">Streptomonospora mangrovi</name>
    <dbReference type="NCBI Taxonomy" id="2883123"/>
    <lineage>
        <taxon>Bacteria</taxon>
        <taxon>Bacillati</taxon>
        <taxon>Actinomycetota</taxon>
        <taxon>Actinomycetes</taxon>
        <taxon>Streptosporangiales</taxon>
        <taxon>Nocardiopsidaceae</taxon>
        <taxon>Streptomonospora</taxon>
    </lineage>
</organism>
<sequence length="336" mass="33799">MAAVSAAALAGGLTACAPAGEEGADGSAKHYYVSLGDSLAVGVQPAAEGGLEETREGYTDVLYRRLYDRDSTLEHRRMGCGGEDTTTFVDGGTDLCGERYAAESQLAAAERFLDRHGDRVELVTVGIGANNFTGCVLDAVEGSGAGAGAEGADGAGAEPSAGPGVVTGLGEIDRDCVADGLERLEAEMPEIARRLRAAAGPDTRIVGMTYYNPVLAALLLEEGGAAGAAPGAGGAAADAAPASGAVDYATGVFEEMNGVIADAYAAEDIAVADVAAAFESDDFSVPEGSETGMPANVQHICDHTWMCNPAVGPDIHTNPSGAALIADAFEAELHGS</sequence>
<name>A0A9X3SDZ8_9ACTN</name>
<dbReference type="AlphaFoldDB" id="A0A9X3SDZ8"/>
<proteinExistence type="predicted"/>
<evidence type="ECO:0000313" key="2">
    <source>
        <dbReference type="EMBL" id="MDA0564417.1"/>
    </source>
</evidence>
<reference evidence="2" key="1">
    <citation type="submission" date="2021-10" db="EMBL/GenBank/DDBJ databases">
        <title>Streptomonospora sp. nov., isolated from mangrove soil.</title>
        <authorList>
            <person name="Chen X."/>
            <person name="Ge X."/>
            <person name="Liu W."/>
        </authorList>
    </citation>
    <scope>NUCLEOTIDE SEQUENCE</scope>
    <source>
        <strain evidence="2">S1-112</strain>
    </source>
</reference>
<dbReference type="Gene3D" id="3.40.50.1110">
    <property type="entry name" value="SGNH hydrolase"/>
    <property type="match status" value="1"/>
</dbReference>
<dbReference type="InterPro" id="IPR013830">
    <property type="entry name" value="SGNH_hydro"/>
</dbReference>
<accession>A0A9X3SDZ8</accession>
<gene>
    <name evidence="2" type="ORF">LG943_08770</name>
</gene>
<feature type="domain" description="SGNH hydrolase-type esterase" evidence="1">
    <location>
        <begin position="35"/>
        <end position="323"/>
    </location>
</feature>
<comment type="caution">
    <text evidence="2">The sequence shown here is derived from an EMBL/GenBank/DDBJ whole genome shotgun (WGS) entry which is preliminary data.</text>
</comment>
<evidence type="ECO:0000259" key="1">
    <source>
        <dbReference type="Pfam" id="PF13472"/>
    </source>
</evidence>
<protein>
    <submittedName>
        <fullName evidence="2">GDSL-type esterase/lipase family protein</fullName>
    </submittedName>
</protein>
<keyword evidence="3" id="KW-1185">Reference proteome</keyword>
<dbReference type="SUPFAM" id="SSF52266">
    <property type="entry name" value="SGNH hydrolase"/>
    <property type="match status" value="1"/>
</dbReference>